<gene>
    <name evidence="1" type="ORF">S06H3_46207</name>
</gene>
<comment type="caution">
    <text evidence="1">The sequence shown here is derived from an EMBL/GenBank/DDBJ whole genome shotgun (WGS) entry which is preliminary data.</text>
</comment>
<evidence type="ECO:0000313" key="1">
    <source>
        <dbReference type="EMBL" id="GAI39130.1"/>
    </source>
</evidence>
<dbReference type="AlphaFoldDB" id="X1PJB4"/>
<accession>X1PJB4</accession>
<proteinExistence type="predicted"/>
<sequence length="180" mass="19853">MRKKLPIFVGIFFLIALIGTGIACDLESTAPEPQSGGADIQILTHNLDCEAPPDIQILNHNLNCEIHEWSDYCDCSITGAVKNVGDGDAEGLSVEAEFFDAHGIRIDESSDYIGELSAGQSAYFDIFYYETQCPNNYDIWTEDWYDYCDCHLTGTVKNVGDGDAGLVSVEAEFFDAQGWK</sequence>
<dbReference type="InterPro" id="IPR047676">
    <property type="entry name" value="FxLYD_dom"/>
</dbReference>
<dbReference type="EMBL" id="BARV01028928">
    <property type="protein sequence ID" value="GAI39130.1"/>
    <property type="molecule type" value="Genomic_DNA"/>
</dbReference>
<name>X1PJB4_9ZZZZ</name>
<protein>
    <submittedName>
        <fullName evidence="1">Uncharacterized protein</fullName>
    </submittedName>
</protein>
<dbReference type="NCBIfam" id="NF038353">
    <property type="entry name" value="FxLYD_dom"/>
    <property type="match status" value="2"/>
</dbReference>
<dbReference type="PROSITE" id="PS51257">
    <property type="entry name" value="PROKAR_LIPOPROTEIN"/>
    <property type="match status" value="1"/>
</dbReference>
<organism evidence="1">
    <name type="scientific">marine sediment metagenome</name>
    <dbReference type="NCBI Taxonomy" id="412755"/>
    <lineage>
        <taxon>unclassified sequences</taxon>
        <taxon>metagenomes</taxon>
        <taxon>ecological metagenomes</taxon>
    </lineage>
</organism>
<reference evidence="1" key="1">
    <citation type="journal article" date="2014" name="Front. Microbiol.">
        <title>High frequency of phylogenetically diverse reductive dehalogenase-homologous genes in deep subseafloor sedimentary metagenomes.</title>
        <authorList>
            <person name="Kawai M."/>
            <person name="Futagami T."/>
            <person name="Toyoda A."/>
            <person name="Takaki Y."/>
            <person name="Nishi S."/>
            <person name="Hori S."/>
            <person name="Arai W."/>
            <person name="Tsubouchi T."/>
            <person name="Morono Y."/>
            <person name="Uchiyama I."/>
            <person name="Ito T."/>
            <person name="Fujiyama A."/>
            <person name="Inagaki F."/>
            <person name="Takami H."/>
        </authorList>
    </citation>
    <scope>NUCLEOTIDE SEQUENCE</scope>
    <source>
        <strain evidence="1">Expedition CK06-06</strain>
    </source>
</reference>
<feature type="non-terminal residue" evidence="1">
    <location>
        <position position="180"/>
    </location>
</feature>